<feature type="transmembrane region" description="Helical" evidence="9">
    <location>
        <begin position="140"/>
        <end position="170"/>
    </location>
</feature>
<keyword evidence="4" id="KW-1278">Translocase</keyword>
<proteinExistence type="inferred from homology"/>
<dbReference type="SUPFAM" id="SSF81653">
    <property type="entry name" value="Calcium ATPase, transduction domain A"/>
    <property type="match status" value="1"/>
</dbReference>
<dbReference type="GO" id="GO:0005886">
    <property type="term" value="C:plasma membrane"/>
    <property type="evidence" value="ECO:0007669"/>
    <property type="project" value="UniProtKB-SubCell"/>
</dbReference>
<dbReference type="Gene3D" id="2.70.150.10">
    <property type="entry name" value="Calcium-transporting ATPase, cytoplasmic transduction domain A"/>
    <property type="match status" value="1"/>
</dbReference>
<dbReference type="InterPro" id="IPR023299">
    <property type="entry name" value="ATPase_P-typ_cyto_dom_N"/>
</dbReference>
<dbReference type="InterPro" id="IPR018303">
    <property type="entry name" value="ATPase_P-typ_P_site"/>
</dbReference>
<comment type="similarity">
    <text evidence="2 9">Belongs to the cation transport ATPase (P-type) (TC 3.A.3) family. Type IB subfamily.</text>
</comment>
<dbReference type="GO" id="GO:0016887">
    <property type="term" value="F:ATP hydrolysis activity"/>
    <property type="evidence" value="ECO:0007669"/>
    <property type="project" value="InterPro"/>
</dbReference>
<evidence type="ECO:0000256" key="3">
    <source>
        <dbReference type="ARBA" id="ARBA00022692"/>
    </source>
</evidence>
<feature type="transmembrane region" description="Helical" evidence="9">
    <location>
        <begin position="89"/>
        <end position="120"/>
    </location>
</feature>
<organism evidence="12">
    <name type="scientific">uncultured Thiotrichaceae bacterium</name>
    <dbReference type="NCBI Taxonomy" id="298394"/>
    <lineage>
        <taxon>Bacteria</taxon>
        <taxon>Pseudomonadati</taxon>
        <taxon>Pseudomonadota</taxon>
        <taxon>Gammaproteobacteria</taxon>
        <taxon>Thiotrichales</taxon>
        <taxon>Thiotrichaceae</taxon>
        <taxon>environmental samples</taxon>
    </lineage>
</organism>
<dbReference type="PANTHER" id="PTHR48085">
    <property type="entry name" value="CADMIUM/ZINC-TRANSPORTING ATPASE HMA2-RELATED"/>
    <property type="match status" value="1"/>
</dbReference>
<sequence>MLIELTVLFGSTYWLRKKRGKRKQQHPSYPLAKTRTDAGANKPSLPAKQLLQQLKQAVTSSGREQLQLSIDPELPKAMAQARQRFRKNIYWSMGAISLALLSNVYPVLYPLGVVAVLYIYRVLFVKIAKDLQQGRYLTTYVVTTLMLFGMIATGNLFLAALIAFVAGLFAKFVDRVEGYSQQSLTNVFQACPAQVWVLRDGVEIQVDLQTVTTDDKVVVNSGEVIPVDGRIESGIGYIDERLLTGEGQPVEKSTGEPVFAATLLLSGRICICVERTGEATTAAKIGHVLEQTQNYKDTLITRGRQTANRLLPVTFGISALTLPLLGPVPAVAVLSAGMGSSLTFLGPMSILSYLQILSRRGILVKDGRIFEALREVDTVVFDKTGTLTLEQPTVGEIHVLGELSESLLLRYAAIAEYRQPHPIARAILKHAEAAGINLSEPDEAYYAAGFGIRVKVDGLTIRVGSKRFMQDESITLSATAQTIDEATEKTGHSLLYISTDSELAGILELQPTLRPEAQATVDYLKKRGVKLCIISGDHEEPTRHIAETLGIEQYFAGVLPEDKAELVHQLREQGGFVCFVGDGINDAIALKTAQVSVSLKGASSAATDTAQVVFMDGTIASLPSLFRLVDEFEGTMKTNVATSLIPGAVTIGGIYLLHFGIATGIGLFYLGLIAGLGNTLKPLLKHQKTGTSEETSQQ</sequence>
<dbReference type="PRINTS" id="PR00119">
    <property type="entry name" value="CATATPASE"/>
</dbReference>
<dbReference type="Gene3D" id="3.40.1110.10">
    <property type="entry name" value="Calcium-transporting ATPase, cytoplasmic domain N"/>
    <property type="match status" value="1"/>
</dbReference>
<keyword evidence="6 9" id="KW-0472">Membrane</keyword>
<name>A0A6S6TQV5_9GAMM</name>
<comment type="subcellular location">
    <subcellularLocation>
        <location evidence="9">Cell membrane</location>
    </subcellularLocation>
    <subcellularLocation>
        <location evidence="1">Membrane</location>
    </subcellularLocation>
</comment>
<dbReference type="AlphaFoldDB" id="A0A6S6TQV5"/>
<dbReference type="EC" id="7.2.2.12" evidence="7"/>
<dbReference type="InterPro" id="IPR008250">
    <property type="entry name" value="ATPase_P-typ_transduc_dom_A_sf"/>
</dbReference>
<dbReference type="GO" id="GO:0005524">
    <property type="term" value="F:ATP binding"/>
    <property type="evidence" value="ECO:0007669"/>
    <property type="project" value="UniProtKB-UniRule"/>
</dbReference>
<dbReference type="NCBIfam" id="TIGR01525">
    <property type="entry name" value="ATPase-IB_hvy"/>
    <property type="match status" value="1"/>
</dbReference>
<evidence type="ECO:0000256" key="9">
    <source>
        <dbReference type="RuleBase" id="RU362081"/>
    </source>
</evidence>
<dbReference type="Pfam" id="PF00122">
    <property type="entry name" value="E1-E2_ATPase"/>
    <property type="match status" value="1"/>
</dbReference>
<reference evidence="12" key="1">
    <citation type="submission" date="2020-01" db="EMBL/GenBank/DDBJ databases">
        <authorList>
            <person name="Meier V. D."/>
            <person name="Meier V D."/>
        </authorList>
    </citation>
    <scope>NUCLEOTIDE SEQUENCE</scope>
    <source>
        <strain evidence="12">HLG_WM_MAG_07</strain>
    </source>
</reference>
<dbReference type="InterPro" id="IPR051014">
    <property type="entry name" value="Cation_Transport_ATPase_IB"/>
</dbReference>
<dbReference type="InterPro" id="IPR027256">
    <property type="entry name" value="P-typ_ATPase_IB"/>
</dbReference>
<keyword evidence="9" id="KW-0479">Metal-binding</keyword>
<keyword evidence="3 9" id="KW-0812">Transmembrane</keyword>
<feature type="transmembrane region" description="Helical" evidence="9">
    <location>
        <begin position="654"/>
        <end position="676"/>
    </location>
</feature>
<dbReference type="SFLD" id="SFLDF00027">
    <property type="entry name" value="p-type_atpase"/>
    <property type="match status" value="1"/>
</dbReference>
<dbReference type="InterPro" id="IPR036412">
    <property type="entry name" value="HAD-like_sf"/>
</dbReference>
<evidence type="ECO:0000313" key="12">
    <source>
        <dbReference type="EMBL" id="CAA6823232.1"/>
    </source>
</evidence>
<dbReference type="Pfam" id="PF00702">
    <property type="entry name" value="Hydrolase"/>
    <property type="match status" value="1"/>
</dbReference>
<dbReference type="InterPro" id="IPR023214">
    <property type="entry name" value="HAD_sf"/>
</dbReference>
<dbReference type="Gene3D" id="3.40.50.1000">
    <property type="entry name" value="HAD superfamily/HAD-like"/>
    <property type="match status" value="1"/>
</dbReference>
<dbReference type="InterPro" id="IPR059000">
    <property type="entry name" value="ATPase_P-type_domA"/>
</dbReference>
<dbReference type="SUPFAM" id="SSF56784">
    <property type="entry name" value="HAD-like"/>
    <property type="match status" value="1"/>
</dbReference>
<dbReference type="PANTHER" id="PTHR48085:SF5">
    <property type="entry name" value="CADMIUM_ZINC-TRANSPORTING ATPASE HMA4-RELATED"/>
    <property type="match status" value="1"/>
</dbReference>
<dbReference type="PROSITE" id="PS00154">
    <property type="entry name" value="ATPASE_E1_E2"/>
    <property type="match status" value="1"/>
</dbReference>
<dbReference type="InterPro" id="IPR044492">
    <property type="entry name" value="P_typ_ATPase_HD_dom"/>
</dbReference>
<keyword evidence="5 9" id="KW-1133">Transmembrane helix</keyword>
<evidence type="ECO:0000256" key="2">
    <source>
        <dbReference type="ARBA" id="ARBA00006024"/>
    </source>
</evidence>
<gene>
    <name evidence="12" type="ORF">HELGO_WM6623</name>
</gene>
<evidence type="ECO:0000256" key="10">
    <source>
        <dbReference type="SAM" id="MobiDB-lite"/>
    </source>
</evidence>
<comment type="catalytic activity">
    <reaction evidence="8">
        <text>Zn(2+)(in) + ATP + H2O = Zn(2+)(out) + ADP + phosphate + H(+)</text>
        <dbReference type="Rhea" id="RHEA:20621"/>
        <dbReference type="ChEBI" id="CHEBI:15377"/>
        <dbReference type="ChEBI" id="CHEBI:15378"/>
        <dbReference type="ChEBI" id="CHEBI:29105"/>
        <dbReference type="ChEBI" id="CHEBI:30616"/>
        <dbReference type="ChEBI" id="CHEBI:43474"/>
        <dbReference type="ChEBI" id="CHEBI:456216"/>
        <dbReference type="EC" id="7.2.2.12"/>
    </reaction>
</comment>
<dbReference type="SFLD" id="SFLDS00003">
    <property type="entry name" value="Haloacid_Dehalogenase"/>
    <property type="match status" value="1"/>
</dbReference>
<evidence type="ECO:0000256" key="7">
    <source>
        <dbReference type="ARBA" id="ARBA00039097"/>
    </source>
</evidence>
<protein>
    <recommendedName>
        <fullName evidence="7">P-type Zn(2+) transporter</fullName>
        <ecNumber evidence="7">7.2.2.12</ecNumber>
    </recommendedName>
</protein>
<dbReference type="SFLD" id="SFLDG00002">
    <property type="entry name" value="C1.7:_P-type_atpase_like"/>
    <property type="match status" value="1"/>
</dbReference>
<accession>A0A6S6TQV5</accession>
<keyword evidence="12" id="KW-0378">Hydrolase</keyword>
<dbReference type="InterPro" id="IPR001757">
    <property type="entry name" value="P_typ_ATPase"/>
</dbReference>
<evidence type="ECO:0000256" key="5">
    <source>
        <dbReference type="ARBA" id="ARBA00022989"/>
    </source>
</evidence>
<feature type="domain" description="P-type ATPase A" evidence="11">
    <location>
        <begin position="192"/>
        <end position="289"/>
    </location>
</feature>
<dbReference type="GO" id="GO:0016463">
    <property type="term" value="F:P-type zinc transporter activity"/>
    <property type="evidence" value="ECO:0007669"/>
    <property type="project" value="UniProtKB-EC"/>
</dbReference>
<dbReference type="EMBL" id="CACVAY010000112">
    <property type="protein sequence ID" value="CAA6823232.1"/>
    <property type="molecule type" value="Genomic_DNA"/>
</dbReference>
<evidence type="ECO:0000256" key="6">
    <source>
        <dbReference type="ARBA" id="ARBA00023136"/>
    </source>
</evidence>
<evidence type="ECO:0000256" key="1">
    <source>
        <dbReference type="ARBA" id="ARBA00004370"/>
    </source>
</evidence>
<dbReference type="GO" id="GO:0046872">
    <property type="term" value="F:metal ion binding"/>
    <property type="evidence" value="ECO:0007669"/>
    <property type="project" value="UniProtKB-KW"/>
</dbReference>
<keyword evidence="9" id="KW-1003">Cell membrane</keyword>
<evidence type="ECO:0000256" key="8">
    <source>
        <dbReference type="ARBA" id="ARBA00047308"/>
    </source>
</evidence>
<dbReference type="NCBIfam" id="TIGR01494">
    <property type="entry name" value="ATPase_P-type"/>
    <property type="match status" value="1"/>
</dbReference>
<comment type="caution">
    <text evidence="9">Lacks conserved residue(s) required for the propagation of feature annotation.</text>
</comment>
<evidence type="ECO:0000259" key="11">
    <source>
        <dbReference type="Pfam" id="PF00122"/>
    </source>
</evidence>
<feature type="region of interest" description="Disordered" evidence="10">
    <location>
        <begin position="19"/>
        <end position="41"/>
    </location>
</feature>
<keyword evidence="9" id="KW-0547">Nucleotide-binding</keyword>
<evidence type="ECO:0000256" key="4">
    <source>
        <dbReference type="ARBA" id="ARBA00022967"/>
    </source>
</evidence>
<keyword evidence="9" id="KW-0067">ATP-binding</keyword>